<dbReference type="EMBL" id="SNYO01000005">
    <property type="protein sequence ID" value="TDQ55630.1"/>
    <property type="molecule type" value="Genomic_DNA"/>
</dbReference>
<evidence type="ECO:0000313" key="2">
    <source>
        <dbReference type="EMBL" id="TDQ55630.1"/>
    </source>
</evidence>
<protein>
    <submittedName>
        <fullName evidence="2">Uncharacterized protein</fullName>
    </submittedName>
</protein>
<dbReference type="AlphaFoldDB" id="A0A4V3D9C4"/>
<dbReference type="RefSeq" id="WP_133827824.1">
    <property type="nucleotide sequence ID" value="NZ_BAABHR010000075.1"/>
</dbReference>
<name>A0A4V3D9C4_9PSEU</name>
<sequence length="63" mass="6927">MSEIDPADLARLRSRRGWSGDAGAACRHRAVVMSEDEVPHCEDCGETLSPDALRKAGHKPVRR</sequence>
<evidence type="ECO:0000256" key="1">
    <source>
        <dbReference type="SAM" id="MobiDB-lite"/>
    </source>
</evidence>
<keyword evidence="3" id="KW-1185">Reference proteome</keyword>
<dbReference type="OrthoDB" id="9880390at2"/>
<organism evidence="2 3">
    <name type="scientific">Actinomycetospora succinea</name>
    <dbReference type="NCBI Taxonomy" id="663603"/>
    <lineage>
        <taxon>Bacteria</taxon>
        <taxon>Bacillati</taxon>
        <taxon>Actinomycetota</taxon>
        <taxon>Actinomycetes</taxon>
        <taxon>Pseudonocardiales</taxon>
        <taxon>Pseudonocardiaceae</taxon>
        <taxon>Actinomycetospora</taxon>
    </lineage>
</organism>
<dbReference type="Proteomes" id="UP000295705">
    <property type="component" value="Unassembled WGS sequence"/>
</dbReference>
<proteinExistence type="predicted"/>
<feature type="region of interest" description="Disordered" evidence="1">
    <location>
        <begin position="41"/>
        <end position="63"/>
    </location>
</feature>
<accession>A0A4V3D9C4</accession>
<gene>
    <name evidence="2" type="ORF">EV188_10526</name>
</gene>
<reference evidence="2 3" key="1">
    <citation type="submission" date="2019-03" db="EMBL/GenBank/DDBJ databases">
        <title>Genomic Encyclopedia of Type Strains, Phase IV (KMG-IV): sequencing the most valuable type-strain genomes for metagenomic binning, comparative biology and taxonomic classification.</title>
        <authorList>
            <person name="Goeker M."/>
        </authorList>
    </citation>
    <scope>NUCLEOTIDE SEQUENCE [LARGE SCALE GENOMIC DNA]</scope>
    <source>
        <strain evidence="2 3">DSM 45775</strain>
    </source>
</reference>
<comment type="caution">
    <text evidence="2">The sequence shown here is derived from an EMBL/GenBank/DDBJ whole genome shotgun (WGS) entry which is preliminary data.</text>
</comment>
<evidence type="ECO:0000313" key="3">
    <source>
        <dbReference type="Proteomes" id="UP000295705"/>
    </source>
</evidence>